<name>A0A803VXY2_FICAL</name>
<dbReference type="Pfam" id="PF03348">
    <property type="entry name" value="Serinc"/>
    <property type="match status" value="3"/>
</dbReference>
<dbReference type="PANTHER" id="PTHR10383:SF22">
    <property type="entry name" value="SERINE INCORPORATOR 2"/>
    <property type="match status" value="1"/>
</dbReference>
<evidence type="ECO:0000256" key="4">
    <source>
        <dbReference type="ARBA" id="ARBA00022989"/>
    </source>
</evidence>
<evidence type="ECO:0000256" key="3">
    <source>
        <dbReference type="ARBA" id="ARBA00022692"/>
    </source>
</evidence>
<evidence type="ECO:0000313" key="7">
    <source>
        <dbReference type="Ensembl" id="ENSFALP00000027588.1"/>
    </source>
</evidence>
<evidence type="ECO:0000256" key="5">
    <source>
        <dbReference type="ARBA" id="ARBA00023136"/>
    </source>
</evidence>
<accession>A0A803VXY2</accession>
<keyword evidence="4 6" id="KW-1133">Transmembrane helix</keyword>
<dbReference type="Proteomes" id="UP000016665">
    <property type="component" value="Chromosome 23"/>
</dbReference>
<comment type="subcellular location">
    <subcellularLocation>
        <location evidence="1">Membrane</location>
        <topology evidence="1">Multi-pass membrane protein</topology>
    </subcellularLocation>
</comment>
<feature type="transmembrane region" description="Helical" evidence="6">
    <location>
        <begin position="182"/>
        <end position="206"/>
    </location>
</feature>
<keyword evidence="3 6" id="KW-0812">Transmembrane</keyword>
<gene>
    <name evidence="7" type="primary">SERINC2</name>
</gene>
<evidence type="ECO:0000256" key="1">
    <source>
        <dbReference type="ARBA" id="ARBA00004141"/>
    </source>
</evidence>
<evidence type="ECO:0000256" key="2">
    <source>
        <dbReference type="ARBA" id="ARBA00006665"/>
    </source>
</evidence>
<dbReference type="GO" id="GO:0005886">
    <property type="term" value="C:plasma membrane"/>
    <property type="evidence" value="ECO:0007669"/>
    <property type="project" value="Ensembl"/>
</dbReference>
<dbReference type="InterPro" id="IPR005016">
    <property type="entry name" value="TDE1/TMS"/>
</dbReference>
<comment type="similarity">
    <text evidence="2">Belongs to the TDE1 family.</text>
</comment>
<feature type="transmembrane region" description="Helical" evidence="6">
    <location>
        <begin position="100"/>
        <end position="123"/>
    </location>
</feature>
<dbReference type="Ensembl" id="ENSFALT00000038983.1">
    <property type="protein sequence ID" value="ENSFALP00000027588.1"/>
    <property type="gene ID" value="ENSFALG00000001160.2"/>
</dbReference>
<protein>
    <submittedName>
        <fullName evidence="7">Serine incorporator 2</fullName>
    </submittedName>
</protein>
<evidence type="ECO:0000256" key="6">
    <source>
        <dbReference type="SAM" id="Phobius"/>
    </source>
</evidence>
<dbReference type="GO" id="GO:0017128">
    <property type="term" value="F:phospholipid scramblase activity"/>
    <property type="evidence" value="ECO:0007669"/>
    <property type="project" value="Ensembl"/>
</dbReference>
<proteinExistence type="inferred from homology"/>
<reference evidence="7 8" key="1">
    <citation type="journal article" date="2012" name="Nature">
        <title>The genomic landscape of species divergence in Ficedula flycatchers.</title>
        <authorList>
            <person name="Ellegren H."/>
            <person name="Smeds L."/>
            <person name="Burri R."/>
            <person name="Olason P.I."/>
            <person name="Backstrom N."/>
            <person name="Kawakami T."/>
            <person name="Kunstner A."/>
            <person name="Makinen H."/>
            <person name="Nadachowska-Brzyska K."/>
            <person name="Qvarnstrom A."/>
            <person name="Uebbing S."/>
            <person name="Wolf J.B."/>
        </authorList>
    </citation>
    <scope>NUCLEOTIDE SEQUENCE [LARGE SCALE GENOMIC DNA]</scope>
</reference>
<reference evidence="7" key="2">
    <citation type="submission" date="2025-08" db="UniProtKB">
        <authorList>
            <consortium name="Ensembl"/>
        </authorList>
    </citation>
    <scope>IDENTIFICATION</scope>
</reference>
<sequence>MIIPGVEKELHKLPGFCEGSGSVLGVQTNVDCSSFLGHKAVYRMGFAMAAFFFLFAVLMVCVHSSKDPRAALQNGFWFFKFLVLVGITVGAFYIPDGAFTSVWFYFGVVGSFLFILIQLVLLIDLAHSWSQRWLRNADEGSARGWYAGGCAGSSVLVGLGSSQGEAELVALGALLQPLCSPPPALCAVTFIFYAASVAAVVLLYVYYTKPEGCTEGKAFISINLILCLIVSVVSILPKIQVRQWGAPRSLGLCHPGVQEHPGHWAVSPWGTGTPRTLGCVTLGYRNTQDIGLCHPGVQEHPGDWGCVTLGYRNTQEIGAVSSWGTGVPRRLELCHPGVQEHPGHWAVSPWGTGAPKHPLLCLQEAQPHSGLLQASLITLYTIYVTWSALANVPSKPDASWDLGEGWRGRSAHWVGVCASLGADPPVSPSPAL</sequence>
<dbReference type="PANTHER" id="PTHR10383">
    <property type="entry name" value="SERINE INCORPORATOR"/>
    <property type="match status" value="1"/>
</dbReference>
<evidence type="ECO:0000313" key="8">
    <source>
        <dbReference type="Proteomes" id="UP000016665"/>
    </source>
</evidence>
<dbReference type="AlphaFoldDB" id="A0A803VXY2"/>
<keyword evidence="5 6" id="KW-0472">Membrane</keyword>
<reference evidence="7" key="3">
    <citation type="submission" date="2025-09" db="UniProtKB">
        <authorList>
            <consortium name="Ensembl"/>
        </authorList>
    </citation>
    <scope>IDENTIFICATION</scope>
</reference>
<feature type="transmembrane region" description="Helical" evidence="6">
    <location>
        <begin position="74"/>
        <end position="94"/>
    </location>
</feature>
<keyword evidence="8" id="KW-1185">Reference proteome</keyword>
<feature type="transmembrane region" description="Helical" evidence="6">
    <location>
        <begin position="218"/>
        <end position="236"/>
    </location>
</feature>
<feature type="transmembrane region" description="Helical" evidence="6">
    <location>
        <begin position="144"/>
        <end position="162"/>
    </location>
</feature>
<organism evidence="7 8">
    <name type="scientific">Ficedula albicollis</name>
    <name type="common">Collared flycatcher</name>
    <name type="synonym">Muscicapa albicollis</name>
    <dbReference type="NCBI Taxonomy" id="59894"/>
    <lineage>
        <taxon>Eukaryota</taxon>
        <taxon>Metazoa</taxon>
        <taxon>Chordata</taxon>
        <taxon>Craniata</taxon>
        <taxon>Vertebrata</taxon>
        <taxon>Euteleostomi</taxon>
        <taxon>Archelosauria</taxon>
        <taxon>Archosauria</taxon>
        <taxon>Dinosauria</taxon>
        <taxon>Saurischia</taxon>
        <taxon>Theropoda</taxon>
        <taxon>Coelurosauria</taxon>
        <taxon>Aves</taxon>
        <taxon>Neognathae</taxon>
        <taxon>Neoaves</taxon>
        <taxon>Telluraves</taxon>
        <taxon>Australaves</taxon>
        <taxon>Passeriformes</taxon>
        <taxon>Muscicapidae</taxon>
        <taxon>Ficedula</taxon>
    </lineage>
</organism>
<dbReference type="GeneTree" id="ENSGT01030000234623"/>
<feature type="transmembrane region" description="Helical" evidence="6">
    <location>
        <begin position="40"/>
        <end position="62"/>
    </location>
</feature>